<name>A0A9D3S565_ANGAN</name>
<reference evidence="2" key="1">
    <citation type="submission" date="2021-01" db="EMBL/GenBank/DDBJ databases">
        <title>A chromosome-scale assembly of European eel, Anguilla anguilla.</title>
        <authorList>
            <person name="Henkel C."/>
            <person name="Jong-Raadsen S.A."/>
            <person name="Dufour S."/>
            <person name="Weltzien F.-A."/>
            <person name="Palstra A.P."/>
            <person name="Pelster B."/>
            <person name="Spaink H.P."/>
            <person name="Van Den Thillart G.E."/>
            <person name="Jansen H."/>
            <person name="Zahm M."/>
            <person name="Klopp C."/>
            <person name="Cedric C."/>
            <person name="Louis A."/>
            <person name="Berthelot C."/>
            <person name="Parey E."/>
            <person name="Roest Crollius H."/>
            <person name="Montfort J."/>
            <person name="Robinson-Rechavi M."/>
            <person name="Bucao C."/>
            <person name="Bouchez O."/>
            <person name="Gislard M."/>
            <person name="Lluch J."/>
            <person name="Milhes M."/>
            <person name="Lampietro C."/>
            <person name="Lopez Roques C."/>
            <person name="Donnadieu C."/>
            <person name="Braasch I."/>
            <person name="Desvignes T."/>
            <person name="Postlethwait J."/>
            <person name="Bobe J."/>
            <person name="Guiguen Y."/>
            <person name="Dirks R."/>
        </authorList>
    </citation>
    <scope>NUCLEOTIDE SEQUENCE</scope>
    <source>
        <strain evidence="2">Tag_6206</strain>
        <tissue evidence="2">Liver</tissue>
    </source>
</reference>
<sequence>MLWPHKTPGLKTRACGKLLDLCPKSAATRGKQRARSHSGYVSVDEAGPVSLRSASLVLGREGVQARNICASWQKEFETTYHRFRDCGSGSGGYSLRLCHADYRQPIYSGVTQGRILPSTHLYLWETVSRGSSQQARSQFRPFMWKSEGDERGATGPSGHPADSQPDSQAARPKDIRCQSMRQQNPEPPQTEQWQDQDFTLKHILQVLQCR</sequence>
<gene>
    <name evidence="2" type="ORF">ANANG_G00083730</name>
</gene>
<dbReference type="Proteomes" id="UP001044222">
    <property type="component" value="Unassembled WGS sequence"/>
</dbReference>
<evidence type="ECO:0000256" key="1">
    <source>
        <dbReference type="SAM" id="MobiDB-lite"/>
    </source>
</evidence>
<feature type="region of interest" description="Disordered" evidence="1">
    <location>
        <begin position="146"/>
        <end position="196"/>
    </location>
</feature>
<accession>A0A9D3S565</accession>
<dbReference type="EMBL" id="JAFIRN010000004">
    <property type="protein sequence ID" value="KAG5850557.1"/>
    <property type="molecule type" value="Genomic_DNA"/>
</dbReference>
<evidence type="ECO:0000313" key="3">
    <source>
        <dbReference type="Proteomes" id="UP001044222"/>
    </source>
</evidence>
<proteinExistence type="predicted"/>
<comment type="caution">
    <text evidence="2">The sequence shown here is derived from an EMBL/GenBank/DDBJ whole genome shotgun (WGS) entry which is preliminary data.</text>
</comment>
<keyword evidence="3" id="KW-1185">Reference proteome</keyword>
<protein>
    <submittedName>
        <fullName evidence="2">Uncharacterized protein</fullName>
    </submittedName>
</protein>
<organism evidence="2 3">
    <name type="scientific">Anguilla anguilla</name>
    <name type="common">European freshwater eel</name>
    <name type="synonym">Muraena anguilla</name>
    <dbReference type="NCBI Taxonomy" id="7936"/>
    <lineage>
        <taxon>Eukaryota</taxon>
        <taxon>Metazoa</taxon>
        <taxon>Chordata</taxon>
        <taxon>Craniata</taxon>
        <taxon>Vertebrata</taxon>
        <taxon>Euteleostomi</taxon>
        <taxon>Actinopterygii</taxon>
        <taxon>Neopterygii</taxon>
        <taxon>Teleostei</taxon>
        <taxon>Anguilliformes</taxon>
        <taxon>Anguillidae</taxon>
        <taxon>Anguilla</taxon>
    </lineage>
</organism>
<feature type="compositionally biased region" description="Polar residues" evidence="1">
    <location>
        <begin position="179"/>
        <end position="196"/>
    </location>
</feature>
<evidence type="ECO:0000313" key="2">
    <source>
        <dbReference type="EMBL" id="KAG5850557.1"/>
    </source>
</evidence>
<dbReference type="AlphaFoldDB" id="A0A9D3S565"/>